<protein>
    <recommendedName>
        <fullName evidence="4">Lipoprotein</fullName>
    </recommendedName>
</protein>
<dbReference type="RefSeq" id="WP_272746499.1">
    <property type="nucleotide sequence ID" value="NZ_JAQQKX010000001.1"/>
</dbReference>
<keyword evidence="3" id="KW-1185">Reference proteome</keyword>
<sequence length="224" mass="22859">MSDLLARRAVLGTLALLPLAACAKPEATDEVSASAPASAPANVTQWMTWEGGVDLAAVTDSTLKQPNVIVHVARLVTTPKGSAASGMILYQPDATKPPLVMGFVSGTPEVGAYFGPHIFKGTPFEAAPALPAEIVIDDSKAPHTVSAKVRVAGHVFEVTLNGLLPLQTVNRPAGALPFSQQGVEAAATKASLKVDGKDIAIVVPPVGLSGGPAAVWSPAGTYAR</sequence>
<evidence type="ECO:0000256" key="1">
    <source>
        <dbReference type="SAM" id="SignalP"/>
    </source>
</evidence>
<name>A0ABT5HPL0_9CAUL</name>
<gene>
    <name evidence="2" type="ORF">PQU92_01795</name>
</gene>
<dbReference type="Proteomes" id="UP001214854">
    <property type="component" value="Unassembled WGS sequence"/>
</dbReference>
<feature type="chain" id="PRO_5046390005" description="Lipoprotein" evidence="1">
    <location>
        <begin position="24"/>
        <end position="224"/>
    </location>
</feature>
<comment type="caution">
    <text evidence="2">The sequence shown here is derived from an EMBL/GenBank/DDBJ whole genome shotgun (WGS) entry which is preliminary data.</text>
</comment>
<dbReference type="EMBL" id="JAQQKX010000001">
    <property type="protein sequence ID" value="MDC7681987.1"/>
    <property type="molecule type" value="Genomic_DNA"/>
</dbReference>
<accession>A0ABT5HPL0</accession>
<organism evidence="2 3">
    <name type="scientific">Asticcacaulis aquaticus</name>
    <dbReference type="NCBI Taxonomy" id="2984212"/>
    <lineage>
        <taxon>Bacteria</taxon>
        <taxon>Pseudomonadati</taxon>
        <taxon>Pseudomonadota</taxon>
        <taxon>Alphaproteobacteria</taxon>
        <taxon>Caulobacterales</taxon>
        <taxon>Caulobacteraceae</taxon>
        <taxon>Asticcacaulis</taxon>
    </lineage>
</organism>
<proteinExistence type="predicted"/>
<keyword evidence="1" id="KW-0732">Signal</keyword>
<reference evidence="2 3" key="1">
    <citation type="submission" date="2023-01" db="EMBL/GenBank/DDBJ databases">
        <title>Novel species of the genus Asticcacaulis isolated from rivers.</title>
        <authorList>
            <person name="Lu H."/>
        </authorList>
    </citation>
    <scope>NUCLEOTIDE SEQUENCE [LARGE SCALE GENOMIC DNA]</scope>
    <source>
        <strain evidence="2 3">BYS171W</strain>
    </source>
</reference>
<evidence type="ECO:0000313" key="2">
    <source>
        <dbReference type="EMBL" id="MDC7681987.1"/>
    </source>
</evidence>
<evidence type="ECO:0000313" key="3">
    <source>
        <dbReference type="Proteomes" id="UP001214854"/>
    </source>
</evidence>
<evidence type="ECO:0008006" key="4">
    <source>
        <dbReference type="Google" id="ProtNLM"/>
    </source>
</evidence>
<feature type="signal peptide" evidence="1">
    <location>
        <begin position="1"/>
        <end position="23"/>
    </location>
</feature>